<dbReference type="InterPro" id="IPR011059">
    <property type="entry name" value="Metal-dep_hydrolase_composite"/>
</dbReference>
<reference evidence="2" key="1">
    <citation type="submission" date="2023-03" db="EMBL/GenBank/DDBJ databases">
        <title>Chitinimonas shenzhenensis gen. nov., sp. nov., a novel member of family Burkholderiaceae isolated from activated sludge collected in Shen Zhen, China.</title>
        <authorList>
            <person name="Wang X."/>
        </authorList>
    </citation>
    <scope>NUCLEOTIDE SEQUENCE</scope>
    <source>
        <strain evidence="2">DQS-5</strain>
    </source>
</reference>
<comment type="caution">
    <text evidence="2">The sequence shown here is derived from an EMBL/GenBank/DDBJ whole genome shotgun (WGS) entry which is preliminary data.</text>
</comment>
<feature type="domain" description="Amidohydrolase-related" evidence="1">
    <location>
        <begin position="97"/>
        <end position="446"/>
    </location>
</feature>
<dbReference type="SUPFAM" id="SSF51338">
    <property type="entry name" value="Composite domain of metallo-dependent hydrolases"/>
    <property type="match status" value="1"/>
</dbReference>
<dbReference type="RefSeq" id="WP_284102057.1">
    <property type="nucleotide sequence ID" value="NZ_JARRAF010000023.1"/>
</dbReference>
<name>A0ABT7E0A8_9NEIS</name>
<proteinExistence type="predicted"/>
<dbReference type="PANTHER" id="PTHR43135">
    <property type="entry name" value="ALPHA-D-RIBOSE 1-METHYLPHOSPHONATE 5-TRIPHOSPHATE DIPHOSPHATASE"/>
    <property type="match status" value="1"/>
</dbReference>
<organism evidence="2 3">
    <name type="scientific">Parachitinimonas caeni</name>
    <dbReference type="NCBI Taxonomy" id="3031301"/>
    <lineage>
        <taxon>Bacteria</taxon>
        <taxon>Pseudomonadati</taxon>
        <taxon>Pseudomonadota</taxon>
        <taxon>Betaproteobacteria</taxon>
        <taxon>Neisseriales</taxon>
        <taxon>Chitinibacteraceae</taxon>
        <taxon>Parachitinimonas</taxon>
    </lineage>
</organism>
<dbReference type="Gene3D" id="3.20.20.140">
    <property type="entry name" value="Metal-dependent hydrolases"/>
    <property type="match status" value="2"/>
</dbReference>
<dbReference type="PANTHER" id="PTHR43135:SF3">
    <property type="entry name" value="ALPHA-D-RIBOSE 1-METHYLPHOSPHONATE 5-TRIPHOSPHATE DIPHOSPHATASE"/>
    <property type="match status" value="1"/>
</dbReference>
<dbReference type="Gene3D" id="2.30.40.10">
    <property type="entry name" value="Urease, subunit C, domain 1"/>
    <property type="match status" value="2"/>
</dbReference>
<evidence type="ECO:0000313" key="2">
    <source>
        <dbReference type="EMBL" id="MDK2125748.1"/>
    </source>
</evidence>
<dbReference type="Pfam" id="PF01979">
    <property type="entry name" value="Amidohydro_1"/>
    <property type="match status" value="1"/>
</dbReference>
<dbReference type="InterPro" id="IPR032466">
    <property type="entry name" value="Metal_Hydrolase"/>
</dbReference>
<gene>
    <name evidence="2" type="ORF">PZA18_16965</name>
</gene>
<accession>A0ABT7E0A8</accession>
<sequence length="479" mass="51557">MIAIVSILRPRLLQRLVCLSLLTAPLVGIAAKKEEFITFQFPAVALTHVELIDGSGNAVQADMTILIRNGRIEAVGKTGELAVPPDTPIKDLSGHSLTPGLVLMHEHIFYPTANGAYGAMFDSFPKLYLAGGATTIRTAGSISPYADINLKQDIASGEAIGPDIEVSAPFLNGNTPFVMQMSRLATPEQAREMVAYWSAAGADSFKAYMHLTRPQLRAIVEEAHKHGKKVTGHLCAVGYHEAIDLGIDNIEHGFFAMTDVAPDKVSDQCPSGDGTLRMLNTQSLDSSQIGATILKLVRRKVALTSTLGVFESFASGRPQAPKGALDLLIPELRQQYLIRWNALANQPDNLWSQLLPKGMAWEKRFHDAGGLLMAGSDPTGYGGVIPGYSSLRQLELLQEAGFSLPQVVRIASLNGATYLGRADEIGSIAPGKRADMVLFKGSLSKDPKALQQLVWTMKAGVAYDRAKILAAYQGKIGLQ</sequence>
<dbReference type="InterPro" id="IPR051781">
    <property type="entry name" value="Metallo-dep_Hydrolase"/>
</dbReference>
<evidence type="ECO:0000259" key="1">
    <source>
        <dbReference type="Pfam" id="PF01979"/>
    </source>
</evidence>
<protein>
    <submittedName>
        <fullName evidence="2">Amidohydrolase family protein</fullName>
    </submittedName>
</protein>
<evidence type="ECO:0000313" key="3">
    <source>
        <dbReference type="Proteomes" id="UP001172778"/>
    </source>
</evidence>
<dbReference type="Proteomes" id="UP001172778">
    <property type="component" value="Unassembled WGS sequence"/>
</dbReference>
<keyword evidence="3" id="KW-1185">Reference proteome</keyword>
<dbReference type="EMBL" id="JARRAF010000023">
    <property type="protein sequence ID" value="MDK2125748.1"/>
    <property type="molecule type" value="Genomic_DNA"/>
</dbReference>
<dbReference type="InterPro" id="IPR006680">
    <property type="entry name" value="Amidohydro-rel"/>
</dbReference>
<dbReference type="SUPFAM" id="SSF51556">
    <property type="entry name" value="Metallo-dependent hydrolases"/>
    <property type="match status" value="1"/>
</dbReference>